<evidence type="ECO:0000256" key="1">
    <source>
        <dbReference type="ARBA" id="ARBA00004609"/>
    </source>
</evidence>
<dbReference type="Pfam" id="PF07983">
    <property type="entry name" value="X8"/>
    <property type="match status" value="1"/>
</dbReference>
<keyword evidence="8" id="KW-0449">Lipoprotein</keyword>
<evidence type="ECO:0000256" key="7">
    <source>
        <dbReference type="ARBA" id="ARBA00023180"/>
    </source>
</evidence>
<comment type="subcellular location">
    <subcellularLocation>
        <location evidence="1">Cell membrane</location>
        <topology evidence="1">Lipid-anchor</topology>
        <topology evidence="1">GPI-anchor</topology>
    </subcellularLocation>
</comment>
<evidence type="ECO:0000256" key="4">
    <source>
        <dbReference type="ARBA" id="ARBA00022729"/>
    </source>
</evidence>
<dbReference type="AlphaFoldDB" id="A0AAN9SDN9"/>
<dbReference type="GO" id="GO:0005886">
    <property type="term" value="C:plasma membrane"/>
    <property type="evidence" value="ECO:0007669"/>
    <property type="project" value="UniProtKB-SubCell"/>
</dbReference>
<evidence type="ECO:0000313" key="12">
    <source>
        <dbReference type="EMBL" id="KAK7393796.1"/>
    </source>
</evidence>
<keyword evidence="6" id="KW-1015">Disulfide bond</keyword>
<reference evidence="12 13" key="1">
    <citation type="submission" date="2024-01" db="EMBL/GenBank/DDBJ databases">
        <title>The genomes of 5 underutilized Papilionoideae crops provide insights into root nodulation and disease resistanc.</title>
        <authorList>
            <person name="Jiang F."/>
        </authorList>
    </citation>
    <scope>NUCLEOTIDE SEQUENCE [LARGE SCALE GENOMIC DNA]</scope>
    <source>
        <strain evidence="12">DUOXIRENSHENG_FW03</strain>
        <tissue evidence="12">Leaves</tissue>
    </source>
</reference>
<evidence type="ECO:0000256" key="8">
    <source>
        <dbReference type="ARBA" id="ARBA00023288"/>
    </source>
</evidence>
<name>A0AAN9SDN9_PSOTE</name>
<dbReference type="PANTHER" id="PTHR31044">
    <property type="entry name" value="BETA-1,3 GLUCANASE"/>
    <property type="match status" value="1"/>
</dbReference>
<feature type="transmembrane region" description="Helical" evidence="10">
    <location>
        <begin position="40"/>
        <end position="62"/>
    </location>
</feature>
<keyword evidence="7" id="KW-0325">Glycoprotein</keyword>
<dbReference type="Proteomes" id="UP001386955">
    <property type="component" value="Unassembled WGS sequence"/>
</dbReference>
<evidence type="ECO:0000259" key="11">
    <source>
        <dbReference type="SMART" id="SM00768"/>
    </source>
</evidence>
<keyword evidence="13" id="KW-1185">Reference proteome</keyword>
<evidence type="ECO:0000256" key="2">
    <source>
        <dbReference type="ARBA" id="ARBA00022475"/>
    </source>
</evidence>
<gene>
    <name evidence="12" type="ORF">VNO78_22360</name>
</gene>
<keyword evidence="4" id="KW-0732">Signal</keyword>
<dbReference type="InterPro" id="IPR012946">
    <property type="entry name" value="X8"/>
</dbReference>
<sequence length="319" mass="34495">MGRMNVLFLFFSNFQFCPHDSVITYSNQFFAANTMDSRVYILRVTIAILCISVLASSLFTVCDAINHGRAIRGQNHKIHRSSAIKKLKIKSLKRLNRYSSFHSFGYSDFDSYGSPSSLPLPPFYTLAPQPTPSSSIAPPLAPPSIGGNPSLPALSPVLNPPHASAFRPPSPRSILSSPPPSFASSPPKHSPSPPKSVVPSLSPPPLVYLPPVVFPPPPSPSAHRKKPPQYALWCVAKPTVPDPIIQEAMDYACGSGADCKSIQPNGMCFQPNTLLAHASYAFNSYWQNTKIGGGTCDFGGTAMLVTVDPSYDKCNFMLT</sequence>
<dbReference type="FunFam" id="1.20.58.1040:FF:000001">
    <property type="entry name" value="Glucan endo-1,3-beta-glucosidase 4"/>
    <property type="match status" value="1"/>
</dbReference>
<evidence type="ECO:0000256" key="9">
    <source>
        <dbReference type="SAM" id="MobiDB-lite"/>
    </source>
</evidence>
<dbReference type="PANTHER" id="PTHR31044:SF118">
    <property type="entry name" value="MAJOR POLLEN ALLERGEN OLE E 10-LIKE"/>
    <property type="match status" value="1"/>
</dbReference>
<dbReference type="InterPro" id="IPR044788">
    <property type="entry name" value="X8_dom_prot"/>
</dbReference>
<evidence type="ECO:0000256" key="10">
    <source>
        <dbReference type="SAM" id="Phobius"/>
    </source>
</evidence>
<keyword evidence="10" id="KW-1133">Transmembrane helix</keyword>
<organism evidence="12 13">
    <name type="scientific">Psophocarpus tetragonolobus</name>
    <name type="common">Winged bean</name>
    <name type="synonym">Dolichos tetragonolobus</name>
    <dbReference type="NCBI Taxonomy" id="3891"/>
    <lineage>
        <taxon>Eukaryota</taxon>
        <taxon>Viridiplantae</taxon>
        <taxon>Streptophyta</taxon>
        <taxon>Embryophyta</taxon>
        <taxon>Tracheophyta</taxon>
        <taxon>Spermatophyta</taxon>
        <taxon>Magnoliopsida</taxon>
        <taxon>eudicotyledons</taxon>
        <taxon>Gunneridae</taxon>
        <taxon>Pentapetalae</taxon>
        <taxon>rosids</taxon>
        <taxon>fabids</taxon>
        <taxon>Fabales</taxon>
        <taxon>Fabaceae</taxon>
        <taxon>Papilionoideae</taxon>
        <taxon>50 kb inversion clade</taxon>
        <taxon>NPAAA clade</taxon>
        <taxon>indigoferoid/millettioid clade</taxon>
        <taxon>Phaseoleae</taxon>
        <taxon>Psophocarpus</taxon>
    </lineage>
</organism>
<feature type="domain" description="X8" evidence="11">
    <location>
        <begin position="232"/>
        <end position="316"/>
    </location>
</feature>
<dbReference type="GO" id="GO:0098552">
    <property type="term" value="C:side of membrane"/>
    <property type="evidence" value="ECO:0007669"/>
    <property type="project" value="UniProtKB-KW"/>
</dbReference>
<evidence type="ECO:0000256" key="5">
    <source>
        <dbReference type="ARBA" id="ARBA00023136"/>
    </source>
</evidence>
<dbReference type="Gene3D" id="1.20.58.1040">
    <property type="match status" value="1"/>
</dbReference>
<accession>A0AAN9SDN9</accession>
<dbReference type="EMBL" id="JAYMYS010000005">
    <property type="protein sequence ID" value="KAK7393796.1"/>
    <property type="molecule type" value="Genomic_DNA"/>
</dbReference>
<keyword evidence="10" id="KW-0812">Transmembrane</keyword>
<feature type="compositionally biased region" description="Low complexity" evidence="9">
    <location>
        <begin position="172"/>
        <end position="187"/>
    </location>
</feature>
<keyword evidence="3" id="KW-0336">GPI-anchor</keyword>
<proteinExistence type="predicted"/>
<keyword evidence="2" id="KW-1003">Cell membrane</keyword>
<comment type="caution">
    <text evidence="12">The sequence shown here is derived from an EMBL/GenBank/DDBJ whole genome shotgun (WGS) entry which is preliminary data.</text>
</comment>
<evidence type="ECO:0000256" key="3">
    <source>
        <dbReference type="ARBA" id="ARBA00022622"/>
    </source>
</evidence>
<dbReference type="GO" id="GO:0009506">
    <property type="term" value="C:plasmodesma"/>
    <property type="evidence" value="ECO:0007669"/>
    <property type="project" value="UniProtKB-ARBA"/>
</dbReference>
<feature type="compositionally biased region" description="Pro residues" evidence="9">
    <location>
        <begin position="188"/>
        <end position="198"/>
    </location>
</feature>
<evidence type="ECO:0000256" key="6">
    <source>
        <dbReference type="ARBA" id="ARBA00023157"/>
    </source>
</evidence>
<feature type="region of interest" description="Disordered" evidence="9">
    <location>
        <begin position="151"/>
        <end position="198"/>
    </location>
</feature>
<protein>
    <recommendedName>
        <fullName evidence="11">X8 domain-containing protein</fullName>
    </recommendedName>
</protein>
<evidence type="ECO:0000313" key="13">
    <source>
        <dbReference type="Proteomes" id="UP001386955"/>
    </source>
</evidence>
<dbReference type="SMART" id="SM00768">
    <property type="entry name" value="X8"/>
    <property type="match status" value="1"/>
</dbReference>
<keyword evidence="5 10" id="KW-0472">Membrane</keyword>